<dbReference type="InterPro" id="IPR051406">
    <property type="entry name" value="PLD_domain"/>
</dbReference>
<keyword evidence="5" id="KW-0442">Lipid degradation</keyword>
<evidence type="ECO:0000256" key="4">
    <source>
        <dbReference type="ARBA" id="ARBA00022801"/>
    </source>
</evidence>
<organism evidence="9 10">
    <name type="scientific">Candidatus Ryanbacteria bacterium RIFCSPLOWO2_01_FULL_48_26</name>
    <dbReference type="NCBI Taxonomy" id="1802126"/>
    <lineage>
        <taxon>Bacteria</taxon>
        <taxon>Candidatus Ryaniibacteriota</taxon>
    </lineage>
</organism>
<dbReference type="GO" id="GO:0016891">
    <property type="term" value="F:RNA endonuclease activity producing 5'-phosphomonoesters, hydrolytic mechanism"/>
    <property type="evidence" value="ECO:0007669"/>
    <property type="project" value="TreeGrafter"/>
</dbReference>
<keyword evidence="6" id="KW-0443">Lipid metabolism</keyword>
<sequence>MNADVDVRVGRKIGDFFLQRLKDAKQRLWVMSPWVAAEYMDLVVSKKATGVDARVITTNSYVSGQKEALRRLIEGRTSITKPENRNLMYVGIGLIIIGLILGIYTKGVGFLLSIVGIVLYRVGMERKEKYWVSKLGDGNVKVFEYHPYHIVHAKIYVADDWVIMGSANFTENGMRESIEGIVIMQSAELATRVGEMMGGIKNDLNLRELSYDIVGKELDKPDLKSGRYKRHSTHRKHYY</sequence>
<dbReference type="GO" id="GO:0006793">
    <property type="term" value="P:phosphorus metabolic process"/>
    <property type="evidence" value="ECO:0007669"/>
    <property type="project" value="UniProtKB-ARBA"/>
</dbReference>
<dbReference type="PANTHER" id="PTHR43856:SF1">
    <property type="entry name" value="MITOCHONDRIAL CARDIOLIPIN HYDROLASE"/>
    <property type="match status" value="1"/>
</dbReference>
<protein>
    <recommendedName>
        <fullName evidence="3">phospholipase D</fullName>
        <ecNumber evidence="3">3.1.4.4</ecNumber>
    </recommendedName>
</protein>
<feature type="transmembrane region" description="Helical" evidence="7">
    <location>
        <begin position="87"/>
        <end position="120"/>
    </location>
</feature>
<dbReference type="STRING" id="1802126.A3B25_02125"/>
<dbReference type="Pfam" id="PF13091">
    <property type="entry name" value="PLDc_2"/>
    <property type="match status" value="1"/>
</dbReference>
<comment type="caution">
    <text evidence="9">The sequence shown here is derived from an EMBL/GenBank/DDBJ whole genome shotgun (WGS) entry which is preliminary data.</text>
</comment>
<accession>A0A1G2GT54</accession>
<keyword evidence="7" id="KW-0812">Transmembrane</keyword>
<evidence type="ECO:0000256" key="3">
    <source>
        <dbReference type="ARBA" id="ARBA00012027"/>
    </source>
</evidence>
<dbReference type="InterPro" id="IPR025202">
    <property type="entry name" value="PLD-like_dom"/>
</dbReference>
<evidence type="ECO:0000313" key="10">
    <source>
        <dbReference type="Proteomes" id="UP000179106"/>
    </source>
</evidence>
<feature type="domain" description="PLD phosphodiesterase" evidence="8">
    <location>
        <begin position="147"/>
        <end position="173"/>
    </location>
</feature>
<dbReference type="Proteomes" id="UP000179106">
    <property type="component" value="Unassembled WGS sequence"/>
</dbReference>
<evidence type="ECO:0000259" key="8">
    <source>
        <dbReference type="PROSITE" id="PS50035"/>
    </source>
</evidence>
<gene>
    <name evidence="9" type="ORF">A3B25_02125</name>
</gene>
<evidence type="ECO:0000256" key="1">
    <source>
        <dbReference type="ARBA" id="ARBA00000798"/>
    </source>
</evidence>
<dbReference type="SUPFAM" id="SSF56024">
    <property type="entry name" value="Phospholipase D/nuclease"/>
    <property type="match status" value="1"/>
</dbReference>
<proteinExistence type="inferred from homology"/>
<dbReference type="PANTHER" id="PTHR43856">
    <property type="entry name" value="CARDIOLIPIN HYDROLASE"/>
    <property type="match status" value="1"/>
</dbReference>
<dbReference type="AlphaFoldDB" id="A0A1G2GT54"/>
<dbReference type="GO" id="GO:0016042">
    <property type="term" value="P:lipid catabolic process"/>
    <property type="evidence" value="ECO:0007669"/>
    <property type="project" value="UniProtKB-KW"/>
</dbReference>
<evidence type="ECO:0000256" key="2">
    <source>
        <dbReference type="ARBA" id="ARBA00008664"/>
    </source>
</evidence>
<reference evidence="9 10" key="1">
    <citation type="journal article" date="2016" name="Nat. Commun.">
        <title>Thousands of microbial genomes shed light on interconnected biogeochemical processes in an aquifer system.</title>
        <authorList>
            <person name="Anantharaman K."/>
            <person name="Brown C.T."/>
            <person name="Hug L.A."/>
            <person name="Sharon I."/>
            <person name="Castelle C.J."/>
            <person name="Probst A.J."/>
            <person name="Thomas B.C."/>
            <person name="Singh A."/>
            <person name="Wilkins M.J."/>
            <person name="Karaoz U."/>
            <person name="Brodie E.L."/>
            <person name="Williams K.H."/>
            <person name="Hubbard S.S."/>
            <person name="Banfield J.F."/>
        </authorList>
    </citation>
    <scope>NUCLEOTIDE SEQUENCE [LARGE SCALE GENOMIC DNA]</scope>
</reference>
<dbReference type="EMBL" id="MHNW01000020">
    <property type="protein sequence ID" value="OGZ53395.1"/>
    <property type="molecule type" value="Genomic_DNA"/>
</dbReference>
<keyword evidence="4" id="KW-0378">Hydrolase</keyword>
<comment type="similarity">
    <text evidence="2">Belongs to the phospholipase D family.</text>
</comment>
<dbReference type="GO" id="GO:0004630">
    <property type="term" value="F:phospholipase D activity"/>
    <property type="evidence" value="ECO:0007669"/>
    <property type="project" value="UniProtKB-EC"/>
</dbReference>
<evidence type="ECO:0000256" key="5">
    <source>
        <dbReference type="ARBA" id="ARBA00022963"/>
    </source>
</evidence>
<comment type="catalytic activity">
    <reaction evidence="1">
        <text>a 1,2-diacyl-sn-glycero-3-phosphocholine + H2O = a 1,2-diacyl-sn-glycero-3-phosphate + choline + H(+)</text>
        <dbReference type="Rhea" id="RHEA:14445"/>
        <dbReference type="ChEBI" id="CHEBI:15354"/>
        <dbReference type="ChEBI" id="CHEBI:15377"/>
        <dbReference type="ChEBI" id="CHEBI:15378"/>
        <dbReference type="ChEBI" id="CHEBI:57643"/>
        <dbReference type="ChEBI" id="CHEBI:58608"/>
        <dbReference type="EC" id="3.1.4.4"/>
    </reaction>
</comment>
<dbReference type="CDD" id="cd09117">
    <property type="entry name" value="PLDc_Bfil_DEXD_like"/>
    <property type="match status" value="1"/>
</dbReference>
<dbReference type="InterPro" id="IPR001736">
    <property type="entry name" value="PLipase_D/transphosphatidylase"/>
</dbReference>
<dbReference type="Gene3D" id="3.30.870.10">
    <property type="entry name" value="Endonuclease Chain A"/>
    <property type="match status" value="1"/>
</dbReference>
<keyword evidence="7" id="KW-1133">Transmembrane helix</keyword>
<keyword evidence="7" id="KW-0472">Membrane</keyword>
<evidence type="ECO:0000256" key="6">
    <source>
        <dbReference type="ARBA" id="ARBA00023098"/>
    </source>
</evidence>
<name>A0A1G2GT54_9BACT</name>
<evidence type="ECO:0000313" key="9">
    <source>
        <dbReference type="EMBL" id="OGZ53395.1"/>
    </source>
</evidence>
<dbReference type="PROSITE" id="PS50035">
    <property type="entry name" value="PLD"/>
    <property type="match status" value="1"/>
</dbReference>
<dbReference type="EC" id="3.1.4.4" evidence="3"/>
<evidence type="ECO:0000256" key="7">
    <source>
        <dbReference type="SAM" id="Phobius"/>
    </source>
</evidence>